<dbReference type="InterPro" id="IPR004555">
    <property type="entry name" value="G6PDH_assembly_OpcA"/>
</dbReference>
<accession>A0A7T0LIM6</accession>
<dbReference type="InterPro" id="IPR046801">
    <property type="entry name" value="OpcA_G6PD_N"/>
</dbReference>
<feature type="domain" description="Glucose-6-phosphate dehydrogenase assembly protein OpcA N-terminal" evidence="1">
    <location>
        <begin position="49"/>
        <end position="162"/>
    </location>
</feature>
<evidence type="ECO:0000313" key="3">
    <source>
        <dbReference type="EMBL" id="QPL04454.1"/>
    </source>
</evidence>
<feature type="domain" description="Glucose-6-phosphate dehydrogenase assembly protein OpcA C-terminal" evidence="2">
    <location>
        <begin position="168"/>
        <end position="300"/>
    </location>
</feature>
<dbReference type="EMBL" id="CP063989">
    <property type="protein sequence ID" value="QPL04454.1"/>
    <property type="molecule type" value="Genomic_DNA"/>
</dbReference>
<organism evidence="3 4">
    <name type="scientific">Actinomyces respiraculi</name>
    <dbReference type="NCBI Taxonomy" id="2744574"/>
    <lineage>
        <taxon>Bacteria</taxon>
        <taxon>Bacillati</taxon>
        <taxon>Actinomycetota</taxon>
        <taxon>Actinomycetes</taxon>
        <taxon>Actinomycetales</taxon>
        <taxon>Actinomycetaceae</taxon>
        <taxon>Actinomyces</taxon>
    </lineage>
</organism>
<dbReference type="Pfam" id="PF20171">
    <property type="entry name" value="OpcA_G6PD_C"/>
    <property type="match status" value="1"/>
</dbReference>
<evidence type="ECO:0000259" key="2">
    <source>
        <dbReference type="Pfam" id="PF20171"/>
    </source>
</evidence>
<dbReference type="AlphaFoldDB" id="A0A7T0LIM6"/>
<evidence type="ECO:0000259" key="1">
    <source>
        <dbReference type="Pfam" id="PF10128"/>
    </source>
</evidence>
<protein>
    <submittedName>
        <fullName evidence="3">Glucose-6-phosphate dehydrogenase assembly protein OpcA</fullName>
    </submittedName>
</protein>
<dbReference type="Proteomes" id="UP000594637">
    <property type="component" value="Chromosome"/>
</dbReference>
<proteinExistence type="predicted"/>
<reference evidence="3 4" key="1">
    <citation type="submission" date="2020-11" db="EMBL/GenBank/DDBJ databases">
        <title>Actinomyces sp. ZJ750.</title>
        <authorList>
            <person name="Zhou J."/>
        </authorList>
    </citation>
    <scope>NUCLEOTIDE SEQUENCE [LARGE SCALE GENOMIC DNA]</scope>
    <source>
        <strain evidence="3 4">ZJ750</strain>
    </source>
</reference>
<name>A0A7T0LIM6_9ACTO</name>
<dbReference type="KEGG" id="arep:ID810_06365"/>
<dbReference type="InterPro" id="IPR046802">
    <property type="entry name" value="OpcA_G6PD_C"/>
</dbReference>
<dbReference type="RefSeq" id="WP_166854953.1">
    <property type="nucleotide sequence ID" value="NZ_CP063989.1"/>
</dbReference>
<dbReference type="Pfam" id="PF10128">
    <property type="entry name" value="OpcA_G6PD_assem"/>
    <property type="match status" value="1"/>
</dbReference>
<evidence type="ECO:0000313" key="4">
    <source>
        <dbReference type="Proteomes" id="UP000594637"/>
    </source>
</evidence>
<keyword evidence="4" id="KW-1185">Reference proteome</keyword>
<dbReference type="PANTHER" id="PTHR38658">
    <property type="entry name" value="OXPP CYCLE PROTEIN OPCA-RELATED"/>
    <property type="match status" value="1"/>
</dbReference>
<sequence length="314" mass="33362">MITTLTAASTERIVSELLDAEGTMGGSRVLTLLISTHAADLEEALTAAHGASLDHPSRIIAVVHPEDGAGSDDGADTLDAEIRVGHDAGAGETLVLRPHGAAAAHPDTLVVPFLLPDVPVVTWWPTTMPACAAQDPLGRLASTRITNAPAQADPAAALSALAPSHARGDIDLAWTRMTLWRAIVAATLGPVLREHEVRSVTVAGERANASLSLMFHWLRLRLGVPVERVDVEDFSGIAQVAVATSGGTWSIERADQERVRISSPDAAQPQIVTMPRREPITTLNEELRRLSPDVVYEEVLAALAADHRAAHIER</sequence>
<dbReference type="PANTHER" id="PTHR38658:SF1">
    <property type="entry name" value="OXPP CYCLE PROTEIN OPCA-RELATED"/>
    <property type="match status" value="1"/>
</dbReference>
<gene>
    <name evidence="3" type="ORF">ID810_06365</name>
</gene>